<feature type="region of interest" description="Disordered" evidence="1">
    <location>
        <begin position="115"/>
        <end position="173"/>
    </location>
</feature>
<name>A0AAD6VN56_9AGAR</name>
<evidence type="ECO:0000313" key="4">
    <source>
        <dbReference type="Proteomes" id="UP001219525"/>
    </source>
</evidence>
<dbReference type="EMBL" id="JARJCW010000013">
    <property type="protein sequence ID" value="KAJ7217900.1"/>
    <property type="molecule type" value="Genomic_DNA"/>
</dbReference>
<evidence type="ECO:0000256" key="1">
    <source>
        <dbReference type="SAM" id="MobiDB-lite"/>
    </source>
</evidence>
<organism evidence="3 4">
    <name type="scientific">Mycena pura</name>
    <dbReference type="NCBI Taxonomy" id="153505"/>
    <lineage>
        <taxon>Eukaryota</taxon>
        <taxon>Fungi</taxon>
        <taxon>Dikarya</taxon>
        <taxon>Basidiomycota</taxon>
        <taxon>Agaricomycotina</taxon>
        <taxon>Agaricomycetes</taxon>
        <taxon>Agaricomycetidae</taxon>
        <taxon>Agaricales</taxon>
        <taxon>Marasmiineae</taxon>
        <taxon>Mycenaceae</taxon>
        <taxon>Mycena</taxon>
    </lineage>
</organism>
<feature type="compositionally biased region" description="Low complexity" evidence="1">
    <location>
        <begin position="121"/>
        <end position="173"/>
    </location>
</feature>
<comment type="caution">
    <text evidence="3">The sequence shown here is derived from an EMBL/GenBank/DDBJ whole genome shotgun (WGS) entry which is preliminary data.</text>
</comment>
<keyword evidence="2" id="KW-0732">Signal</keyword>
<reference evidence="3" key="1">
    <citation type="submission" date="2023-03" db="EMBL/GenBank/DDBJ databases">
        <title>Massive genome expansion in bonnet fungi (Mycena s.s.) driven by repeated elements and novel gene families across ecological guilds.</title>
        <authorList>
            <consortium name="Lawrence Berkeley National Laboratory"/>
            <person name="Harder C.B."/>
            <person name="Miyauchi S."/>
            <person name="Viragh M."/>
            <person name="Kuo A."/>
            <person name="Thoen E."/>
            <person name="Andreopoulos B."/>
            <person name="Lu D."/>
            <person name="Skrede I."/>
            <person name="Drula E."/>
            <person name="Henrissat B."/>
            <person name="Morin E."/>
            <person name="Kohler A."/>
            <person name="Barry K."/>
            <person name="LaButti K."/>
            <person name="Morin E."/>
            <person name="Salamov A."/>
            <person name="Lipzen A."/>
            <person name="Mereny Z."/>
            <person name="Hegedus B."/>
            <person name="Baldrian P."/>
            <person name="Stursova M."/>
            <person name="Weitz H."/>
            <person name="Taylor A."/>
            <person name="Grigoriev I.V."/>
            <person name="Nagy L.G."/>
            <person name="Martin F."/>
            <person name="Kauserud H."/>
        </authorList>
    </citation>
    <scope>NUCLEOTIDE SEQUENCE</scope>
    <source>
        <strain evidence="3">9144</strain>
    </source>
</reference>
<proteinExistence type="predicted"/>
<keyword evidence="4" id="KW-1185">Reference proteome</keyword>
<dbReference type="Proteomes" id="UP001219525">
    <property type="component" value="Unassembled WGS sequence"/>
</dbReference>
<gene>
    <name evidence="3" type="ORF">GGX14DRAFT_438793</name>
</gene>
<feature type="chain" id="PRO_5042198386" evidence="2">
    <location>
        <begin position="22"/>
        <end position="222"/>
    </location>
</feature>
<accession>A0AAD6VN56</accession>
<evidence type="ECO:0000313" key="3">
    <source>
        <dbReference type="EMBL" id="KAJ7217900.1"/>
    </source>
</evidence>
<sequence>MFTNLKTLALLALISVRSVHAAPVDWDDIKGVVESFLDNLPEETSQVAGVFQTPAPSDAIPPVAPTDTGDTADTAVFTVVTSIGGPAITLATDGVNTVWDGATFTVADPNGDAAPTAVVGDNSTDATLSDSASASDSAVASSPTDSNSVTSVPASATLSPTSSISSASASSSGASSVSSISSSASPSGSSKPSGAVKLELSTPLARSLFTVAVGIVFGAWWM</sequence>
<protein>
    <submittedName>
        <fullName evidence="3">Uncharacterized protein</fullName>
    </submittedName>
</protein>
<evidence type="ECO:0000256" key="2">
    <source>
        <dbReference type="SAM" id="SignalP"/>
    </source>
</evidence>
<dbReference type="AlphaFoldDB" id="A0AAD6VN56"/>
<feature type="signal peptide" evidence="2">
    <location>
        <begin position="1"/>
        <end position="21"/>
    </location>
</feature>